<dbReference type="SMR" id="A0A2I0XBE9"/>
<dbReference type="GO" id="GO:0003677">
    <property type="term" value="F:DNA binding"/>
    <property type="evidence" value="ECO:0007669"/>
    <property type="project" value="UniProtKB-KW"/>
</dbReference>
<dbReference type="GO" id="GO:0006986">
    <property type="term" value="P:response to unfolded protein"/>
    <property type="evidence" value="ECO:0007669"/>
    <property type="project" value="UniProtKB-KW"/>
</dbReference>
<evidence type="ECO:0000259" key="17">
    <source>
        <dbReference type="PROSITE" id="PS50217"/>
    </source>
</evidence>
<dbReference type="AlphaFoldDB" id="A0A2I0XBE9"/>
<keyword evidence="9" id="KW-0472">Membrane</keyword>
<accession>A0A2I0XBE9</accession>
<evidence type="ECO:0000256" key="12">
    <source>
        <dbReference type="ARBA" id="ARBA00023230"/>
    </source>
</evidence>
<proteinExistence type="inferred from homology"/>
<dbReference type="PANTHER" id="PTHR47416:SF3">
    <property type="entry name" value="BZIP TRANSCRIPTION FACTOR 17-RELATED"/>
    <property type="match status" value="1"/>
</dbReference>
<evidence type="ECO:0000256" key="15">
    <source>
        <dbReference type="SAM" id="Coils"/>
    </source>
</evidence>
<dbReference type="SMART" id="SM00338">
    <property type="entry name" value="BRLZ"/>
    <property type="match status" value="1"/>
</dbReference>
<organism evidence="18 19">
    <name type="scientific">Dendrobium catenatum</name>
    <dbReference type="NCBI Taxonomy" id="906689"/>
    <lineage>
        <taxon>Eukaryota</taxon>
        <taxon>Viridiplantae</taxon>
        <taxon>Streptophyta</taxon>
        <taxon>Embryophyta</taxon>
        <taxon>Tracheophyta</taxon>
        <taxon>Spermatophyta</taxon>
        <taxon>Magnoliopsida</taxon>
        <taxon>Liliopsida</taxon>
        <taxon>Asparagales</taxon>
        <taxon>Orchidaceae</taxon>
        <taxon>Epidendroideae</taxon>
        <taxon>Malaxideae</taxon>
        <taxon>Dendrobiinae</taxon>
        <taxon>Dendrobium</taxon>
    </lineage>
</organism>
<feature type="compositionally biased region" description="Polar residues" evidence="16">
    <location>
        <begin position="491"/>
        <end position="502"/>
    </location>
</feature>
<evidence type="ECO:0000256" key="11">
    <source>
        <dbReference type="ARBA" id="ARBA00023180"/>
    </source>
</evidence>
<evidence type="ECO:0000256" key="9">
    <source>
        <dbReference type="ARBA" id="ARBA00023136"/>
    </source>
</evidence>
<keyword evidence="4" id="KW-0812">Transmembrane</keyword>
<keyword evidence="10" id="KW-0804">Transcription</keyword>
<dbReference type="InterPro" id="IPR046347">
    <property type="entry name" value="bZIP_sf"/>
</dbReference>
<evidence type="ECO:0000256" key="1">
    <source>
        <dbReference type="ARBA" id="ARBA00004123"/>
    </source>
</evidence>
<keyword evidence="12" id="KW-0834">Unfolded protein response</keyword>
<name>A0A2I0XBE9_9ASPA</name>
<keyword evidence="13" id="KW-0539">Nucleus</keyword>
<reference evidence="18 19" key="1">
    <citation type="journal article" date="2016" name="Sci. Rep.">
        <title>The Dendrobium catenatum Lindl. genome sequence provides insights into polysaccharide synthase, floral development and adaptive evolution.</title>
        <authorList>
            <person name="Zhang G.Q."/>
            <person name="Xu Q."/>
            <person name="Bian C."/>
            <person name="Tsai W.C."/>
            <person name="Yeh C.M."/>
            <person name="Liu K.W."/>
            <person name="Yoshida K."/>
            <person name="Zhang L.S."/>
            <person name="Chang S.B."/>
            <person name="Chen F."/>
            <person name="Shi Y."/>
            <person name="Su Y.Y."/>
            <person name="Zhang Y.Q."/>
            <person name="Chen L.J."/>
            <person name="Yin Y."/>
            <person name="Lin M."/>
            <person name="Huang H."/>
            <person name="Deng H."/>
            <person name="Wang Z.W."/>
            <person name="Zhu S.L."/>
            <person name="Zhao X."/>
            <person name="Deng C."/>
            <person name="Niu S.C."/>
            <person name="Huang J."/>
            <person name="Wang M."/>
            <person name="Liu G.H."/>
            <person name="Yang H.J."/>
            <person name="Xiao X.J."/>
            <person name="Hsiao Y.Y."/>
            <person name="Wu W.L."/>
            <person name="Chen Y.Y."/>
            <person name="Mitsuda N."/>
            <person name="Ohme-Takagi M."/>
            <person name="Luo Y.B."/>
            <person name="Van de Peer Y."/>
            <person name="Liu Z.J."/>
        </authorList>
    </citation>
    <scope>NUCLEOTIDE SEQUENCE [LARGE SCALE GENOMIC DNA]</scope>
    <source>
        <tissue evidence="18">The whole plant</tissue>
    </source>
</reference>
<evidence type="ECO:0000256" key="2">
    <source>
        <dbReference type="ARBA" id="ARBA00004389"/>
    </source>
</evidence>
<dbReference type="GO" id="GO:0034976">
    <property type="term" value="P:response to endoplasmic reticulum stress"/>
    <property type="evidence" value="ECO:0007669"/>
    <property type="project" value="UniProtKB-ARBA"/>
</dbReference>
<dbReference type="PANTHER" id="PTHR47416">
    <property type="entry name" value="BASIC-LEUCINE ZIPPER TRANSCRIPTION FACTOR F-RELATED"/>
    <property type="match status" value="1"/>
</dbReference>
<feature type="coiled-coil region" evidence="15">
    <location>
        <begin position="198"/>
        <end position="232"/>
    </location>
</feature>
<evidence type="ECO:0000256" key="14">
    <source>
        <dbReference type="ARBA" id="ARBA00056763"/>
    </source>
</evidence>
<feature type="compositionally biased region" description="Low complexity" evidence="16">
    <location>
        <begin position="566"/>
        <end position="583"/>
    </location>
</feature>
<dbReference type="Gene3D" id="1.20.5.170">
    <property type="match status" value="1"/>
</dbReference>
<dbReference type="GO" id="GO:0005634">
    <property type="term" value="C:nucleus"/>
    <property type="evidence" value="ECO:0007669"/>
    <property type="project" value="UniProtKB-SubCell"/>
</dbReference>
<keyword evidence="7" id="KW-0805">Transcription regulation</keyword>
<dbReference type="EMBL" id="KZ501982">
    <property type="protein sequence ID" value="PKU85232.1"/>
    <property type="molecule type" value="Genomic_DNA"/>
</dbReference>
<dbReference type="PROSITE" id="PS50217">
    <property type="entry name" value="BZIP"/>
    <property type="match status" value="1"/>
</dbReference>
<protein>
    <submittedName>
        <fullName evidence="18">TGACG-sequence-specific DNA-binding protein TGA-1B</fullName>
    </submittedName>
</protein>
<dbReference type="FunFam" id="1.20.5.170:FF:000085">
    <property type="entry name" value="bZIP transcription factor 49"/>
    <property type="match status" value="1"/>
</dbReference>
<gene>
    <name evidence="18" type="primary">TGA1B</name>
    <name evidence="18" type="ORF">MA16_Dca025722</name>
</gene>
<evidence type="ECO:0000313" key="18">
    <source>
        <dbReference type="EMBL" id="PKU85232.1"/>
    </source>
</evidence>
<feature type="compositionally biased region" description="Polar residues" evidence="16">
    <location>
        <begin position="98"/>
        <end position="117"/>
    </location>
</feature>
<dbReference type="GO" id="GO:0005789">
    <property type="term" value="C:endoplasmic reticulum membrane"/>
    <property type="evidence" value="ECO:0007669"/>
    <property type="project" value="UniProtKB-SubCell"/>
</dbReference>
<keyword evidence="19" id="KW-1185">Reference proteome</keyword>
<comment type="function">
    <text evidence="14">Transcription factor involved in endoplasmic reticulum (ER) stress response. Acts as a ER stress sensor and activates the transcription factor BZIP50 and the chaperone BIP1.</text>
</comment>
<feature type="compositionally biased region" description="Polar residues" evidence="16">
    <location>
        <begin position="606"/>
        <end position="629"/>
    </location>
</feature>
<evidence type="ECO:0000256" key="16">
    <source>
        <dbReference type="SAM" id="MobiDB-lite"/>
    </source>
</evidence>
<evidence type="ECO:0000256" key="5">
    <source>
        <dbReference type="ARBA" id="ARBA00022824"/>
    </source>
</evidence>
<dbReference type="GO" id="GO:0003700">
    <property type="term" value="F:DNA-binding transcription factor activity"/>
    <property type="evidence" value="ECO:0007669"/>
    <property type="project" value="InterPro"/>
</dbReference>
<dbReference type="Proteomes" id="UP000233837">
    <property type="component" value="Unassembled WGS sequence"/>
</dbReference>
<evidence type="ECO:0000256" key="13">
    <source>
        <dbReference type="ARBA" id="ARBA00023242"/>
    </source>
</evidence>
<reference evidence="18 19" key="2">
    <citation type="journal article" date="2017" name="Nature">
        <title>The Apostasia genome and the evolution of orchids.</title>
        <authorList>
            <person name="Zhang G.Q."/>
            <person name="Liu K.W."/>
            <person name="Li Z."/>
            <person name="Lohaus R."/>
            <person name="Hsiao Y.Y."/>
            <person name="Niu S.C."/>
            <person name="Wang J.Y."/>
            <person name="Lin Y.C."/>
            <person name="Xu Q."/>
            <person name="Chen L.J."/>
            <person name="Yoshida K."/>
            <person name="Fujiwara S."/>
            <person name="Wang Z.W."/>
            <person name="Zhang Y.Q."/>
            <person name="Mitsuda N."/>
            <person name="Wang M."/>
            <person name="Liu G.H."/>
            <person name="Pecoraro L."/>
            <person name="Huang H.X."/>
            <person name="Xiao X.J."/>
            <person name="Lin M."/>
            <person name="Wu X.Y."/>
            <person name="Wu W.L."/>
            <person name="Chen Y.Y."/>
            <person name="Chang S.B."/>
            <person name="Sakamoto S."/>
            <person name="Ohme-Takagi M."/>
            <person name="Yagi M."/>
            <person name="Zeng S.J."/>
            <person name="Shen C.Y."/>
            <person name="Yeh C.M."/>
            <person name="Luo Y.B."/>
            <person name="Tsai W.C."/>
            <person name="Van de Peer Y."/>
            <person name="Liu Z.J."/>
        </authorList>
    </citation>
    <scope>NUCLEOTIDE SEQUENCE [LARGE SCALE GENOMIC DNA]</scope>
    <source>
        <tissue evidence="18">The whole plant</tissue>
    </source>
</reference>
<feature type="region of interest" description="Disordered" evidence="16">
    <location>
        <begin position="73"/>
        <end position="151"/>
    </location>
</feature>
<sequence>MEENVIADSFSPLIEPLSNSDLFYSDLLPEDHCLLQGSFTSDLDLDLGLHDINWDVSVDDLLLTDCPGELSDPFRQSCDGSPPPDSGISSSSPVTGDASGNMNVRSPESGHSANFPANSAGEEKQEVKSEWGIKRRKEREEGTANSALEPRSSKFRRAEEMNSCVFSAGSEDDEKRTARLMRNRESAQLSRQRKKHYVEELEEKVRSMHSTIAELNNKISFFMTENASLKQKLGGNGSGGPQPGVCVPPGVTPMHFPWIPFPGIAFRPQGSPIPLVPIPKLKLQQPANAGKVIKSKNKKGGGKTKKVASISLLGFLFVMLIYRGLVARIDFSFEGSSNLAGLDQGRNGYFGDSNGRVLRVSGLTSSLNYSNEVELNNAKGSGQESLNKMTNRSFHGGQMRSEEKPLPFDDHSYSQNSSETLPAFLYVSRNGKHVKINGNLIINSVLASEKAVAQAKFRNQAVKSATNEDKETGFEVPGNLASALALSKSANGINRPSKSHGSSAEHQRAIASDSEDVSNDKTLDGPLQQWFREGLAGPIFSSGTCTEVFQFEISPTSVEQSGIIPASSAANSTKSSSINTTENLPGSSNPEKKNRRFLYPRAIPLTGSTLNNSEHLSKTPESNSFPSNTSATSMVVSILVDPREAGDGDIEEIISTKKSISRIFVVVLLDSVKYVTYSCVLPFMSPGPHLVN</sequence>
<evidence type="ECO:0000256" key="3">
    <source>
        <dbReference type="ARBA" id="ARBA00007163"/>
    </source>
</evidence>
<keyword evidence="8 18" id="KW-0238">DNA-binding</keyword>
<keyword evidence="5" id="KW-0256">Endoplasmic reticulum</keyword>
<dbReference type="CDD" id="cd14704">
    <property type="entry name" value="bZIP_HY5-like"/>
    <property type="match status" value="1"/>
</dbReference>
<feature type="domain" description="BZIP" evidence="17">
    <location>
        <begin position="173"/>
        <end position="233"/>
    </location>
</feature>
<keyword evidence="15" id="KW-0175">Coiled coil</keyword>
<comment type="subcellular location">
    <subcellularLocation>
        <location evidence="2">Endoplasmic reticulum membrane</location>
        <topology evidence="2">Single-pass membrane protein</topology>
    </subcellularLocation>
    <subcellularLocation>
        <location evidence="1">Nucleus</location>
    </subcellularLocation>
</comment>
<evidence type="ECO:0000256" key="8">
    <source>
        <dbReference type="ARBA" id="ARBA00023125"/>
    </source>
</evidence>
<evidence type="ECO:0000256" key="6">
    <source>
        <dbReference type="ARBA" id="ARBA00022989"/>
    </source>
</evidence>
<dbReference type="InterPro" id="IPR004827">
    <property type="entry name" value="bZIP"/>
</dbReference>
<keyword evidence="6" id="KW-1133">Transmembrane helix</keyword>
<evidence type="ECO:0000256" key="7">
    <source>
        <dbReference type="ARBA" id="ARBA00023015"/>
    </source>
</evidence>
<evidence type="ECO:0000256" key="4">
    <source>
        <dbReference type="ARBA" id="ARBA00022692"/>
    </source>
</evidence>
<feature type="region of interest" description="Disordered" evidence="16">
    <location>
        <begin position="565"/>
        <end position="629"/>
    </location>
</feature>
<keyword evidence="11" id="KW-0325">Glycoprotein</keyword>
<evidence type="ECO:0000313" key="19">
    <source>
        <dbReference type="Proteomes" id="UP000233837"/>
    </source>
</evidence>
<dbReference type="OrthoDB" id="295274at2759"/>
<comment type="similarity">
    <text evidence="3">Belongs to the bZIP family.</text>
</comment>
<dbReference type="STRING" id="906689.A0A2I0XBE9"/>
<dbReference type="Pfam" id="PF00170">
    <property type="entry name" value="bZIP_1"/>
    <property type="match status" value="1"/>
</dbReference>
<feature type="compositionally biased region" description="Basic and acidic residues" evidence="16">
    <location>
        <begin position="121"/>
        <end position="142"/>
    </location>
</feature>
<dbReference type="SUPFAM" id="SSF57959">
    <property type="entry name" value="Leucine zipper domain"/>
    <property type="match status" value="1"/>
</dbReference>
<feature type="region of interest" description="Disordered" evidence="16">
    <location>
        <begin position="491"/>
        <end position="524"/>
    </location>
</feature>
<evidence type="ECO:0000256" key="10">
    <source>
        <dbReference type="ARBA" id="ARBA00023163"/>
    </source>
</evidence>